<dbReference type="SUPFAM" id="SSF81321">
    <property type="entry name" value="Family A G protein-coupled receptor-like"/>
    <property type="match status" value="1"/>
</dbReference>
<dbReference type="InterPro" id="IPR047130">
    <property type="entry name" value="7TM_GPCR_Srsx_nematod"/>
</dbReference>
<feature type="transmembrane region" description="Helical" evidence="5">
    <location>
        <begin position="64"/>
        <end position="86"/>
    </location>
</feature>
<evidence type="ECO:0000256" key="2">
    <source>
        <dbReference type="ARBA" id="ARBA00022692"/>
    </source>
</evidence>
<dbReference type="GO" id="GO:0016020">
    <property type="term" value="C:membrane"/>
    <property type="evidence" value="ECO:0007669"/>
    <property type="project" value="UniProtKB-SubCell"/>
</dbReference>
<dbReference type="AlphaFoldDB" id="A0ABD2HXX6"/>
<dbReference type="SMART" id="SM01381">
    <property type="entry name" value="7TM_GPCR_Srsx"/>
    <property type="match status" value="1"/>
</dbReference>
<keyword evidence="3 5" id="KW-1133">Transmembrane helix</keyword>
<dbReference type="PANTHER" id="PTHR23360">
    <property type="entry name" value="G-PROTEIN COUPLED RECEPTORS FAMILY 1 PROFILE DOMAIN-CONTAINING PROTEIN-RELATED"/>
    <property type="match status" value="1"/>
</dbReference>
<proteinExistence type="predicted"/>
<evidence type="ECO:0008006" key="8">
    <source>
        <dbReference type="Google" id="ProtNLM"/>
    </source>
</evidence>
<dbReference type="EMBL" id="JBICCN010000427">
    <property type="protein sequence ID" value="KAL3069660.1"/>
    <property type="molecule type" value="Genomic_DNA"/>
</dbReference>
<sequence>MCTNFVTFAVVFFGPMFIELRHCFWLQFVPTFFVNLLLNAMLSVGIERLIGVVAPFWVNTLNSTVYISTLISLCFAYALYAMVRLFPISLIENPQMLVPCVMNDLYQGEVALELFRNCMVFTGLTILCYAIIWPMLRFKTNKFNMAKYQIDYTKRIFKSLLVNVLFMSTGYFLNAGFLILLRKLSLSQVQIVFGTYILGIFTCISAISNPLTLYLFSSDYRTAFNEHIFGQ</sequence>
<feature type="transmembrane region" description="Helical" evidence="5">
    <location>
        <begin position="193"/>
        <end position="216"/>
    </location>
</feature>
<feature type="transmembrane region" description="Helical" evidence="5">
    <location>
        <begin position="156"/>
        <end position="181"/>
    </location>
</feature>
<evidence type="ECO:0000256" key="3">
    <source>
        <dbReference type="ARBA" id="ARBA00022989"/>
    </source>
</evidence>
<dbReference type="Gene3D" id="1.20.1070.10">
    <property type="entry name" value="Rhodopsin 7-helix transmembrane proteins"/>
    <property type="match status" value="1"/>
</dbReference>
<evidence type="ECO:0000256" key="1">
    <source>
        <dbReference type="ARBA" id="ARBA00004370"/>
    </source>
</evidence>
<name>A0ABD2HXX6_HETSC</name>
<evidence type="ECO:0000313" key="6">
    <source>
        <dbReference type="EMBL" id="KAL3069660.1"/>
    </source>
</evidence>
<reference evidence="6 7" key="1">
    <citation type="submission" date="2024-10" db="EMBL/GenBank/DDBJ databases">
        <authorList>
            <person name="Kim D."/>
        </authorList>
    </citation>
    <scope>NUCLEOTIDE SEQUENCE [LARGE SCALE GENOMIC DNA]</scope>
    <source>
        <strain evidence="6">Taebaek</strain>
    </source>
</reference>
<protein>
    <recommendedName>
        <fullName evidence="8">G-protein coupled receptors family 1 profile domain-containing protein</fullName>
    </recommendedName>
</protein>
<keyword evidence="7" id="KW-1185">Reference proteome</keyword>
<organism evidence="6 7">
    <name type="scientific">Heterodera schachtii</name>
    <name type="common">Sugarbeet cyst nematode worm</name>
    <name type="synonym">Tylenchus schachtii</name>
    <dbReference type="NCBI Taxonomy" id="97005"/>
    <lineage>
        <taxon>Eukaryota</taxon>
        <taxon>Metazoa</taxon>
        <taxon>Ecdysozoa</taxon>
        <taxon>Nematoda</taxon>
        <taxon>Chromadorea</taxon>
        <taxon>Rhabditida</taxon>
        <taxon>Tylenchina</taxon>
        <taxon>Tylenchomorpha</taxon>
        <taxon>Tylenchoidea</taxon>
        <taxon>Heteroderidae</taxon>
        <taxon>Heteroderinae</taxon>
        <taxon>Heterodera</taxon>
    </lineage>
</organism>
<accession>A0ABD2HXX6</accession>
<keyword evidence="4 5" id="KW-0472">Membrane</keyword>
<dbReference type="InterPro" id="IPR000276">
    <property type="entry name" value="GPCR_Rhodpsn"/>
</dbReference>
<evidence type="ECO:0000256" key="5">
    <source>
        <dbReference type="SAM" id="Phobius"/>
    </source>
</evidence>
<comment type="caution">
    <text evidence="6">The sequence shown here is derived from an EMBL/GenBank/DDBJ whole genome shotgun (WGS) entry which is preliminary data.</text>
</comment>
<evidence type="ECO:0000256" key="4">
    <source>
        <dbReference type="ARBA" id="ARBA00023136"/>
    </source>
</evidence>
<feature type="transmembrane region" description="Helical" evidence="5">
    <location>
        <begin position="114"/>
        <end position="136"/>
    </location>
</feature>
<dbReference type="InterPro" id="IPR019424">
    <property type="entry name" value="7TM_GPCR_Srsx"/>
</dbReference>
<evidence type="ECO:0000313" key="7">
    <source>
        <dbReference type="Proteomes" id="UP001620645"/>
    </source>
</evidence>
<keyword evidence="2 5" id="KW-0812">Transmembrane</keyword>
<dbReference type="Proteomes" id="UP001620645">
    <property type="component" value="Unassembled WGS sequence"/>
</dbReference>
<dbReference type="PANTHER" id="PTHR23360:SF5">
    <property type="entry name" value="G-PROTEIN COUPLED RECEPTORS FAMILY 1 PROFILE DOMAIN-CONTAINING PROTEIN"/>
    <property type="match status" value="1"/>
</dbReference>
<dbReference type="Pfam" id="PF10320">
    <property type="entry name" value="7TM_GPCR_Srsx"/>
    <property type="match status" value="1"/>
</dbReference>
<comment type="subcellular location">
    <subcellularLocation>
        <location evidence="1">Membrane</location>
    </subcellularLocation>
</comment>
<gene>
    <name evidence="6" type="ORF">niasHS_015894</name>
</gene>